<protein>
    <submittedName>
        <fullName evidence="1">Uncharacterized protein</fullName>
    </submittedName>
</protein>
<name>A0ABY8PQF3_9BACT</name>
<dbReference type="EMBL" id="CP069362">
    <property type="protein sequence ID" value="WGS64846.1"/>
    <property type="molecule type" value="Genomic_DNA"/>
</dbReference>
<dbReference type="Proteomes" id="UP001232493">
    <property type="component" value="Chromosome"/>
</dbReference>
<accession>A0ABY8PQF3</accession>
<keyword evidence="2" id="KW-1185">Reference proteome</keyword>
<proteinExistence type="predicted"/>
<organism evidence="1 2">
    <name type="scientific">Marinitoga aeolica</name>
    <dbReference type="NCBI Taxonomy" id="2809031"/>
    <lineage>
        <taxon>Bacteria</taxon>
        <taxon>Thermotogati</taxon>
        <taxon>Thermotogota</taxon>
        <taxon>Thermotogae</taxon>
        <taxon>Petrotogales</taxon>
        <taxon>Petrotogaceae</taxon>
        <taxon>Marinitoga</taxon>
    </lineage>
</organism>
<dbReference type="RefSeq" id="WP_280998808.1">
    <property type="nucleotide sequence ID" value="NZ_CP069362.1"/>
</dbReference>
<evidence type="ECO:0000313" key="2">
    <source>
        <dbReference type="Proteomes" id="UP001232493"/>
    </source>
</evidence>
<gene>
    <name evidence="1" type="ORF">JRV97_10895</name>
</gene>
<sequence>MYTYGLILIVENENEAYIEASKRAGRYGDHNVSSCINYSKEKKLFEETVREMISMYDGLKKASENMIVRFEGKVPEDDFILNQLKENIRRYENGSYAYPEEWRLVYHDGNEFEHIDDYKYFEEIINKNNPDNIYLFIIDIP</sequence>
<evidence type="ECO:0000313" key="1">
    <source>
        <dbReference type="EMBL" id="WGS64846.1"/>
    </source>
</evidence>
<reference evidence="1 2" key="1">
    <citation type="submission" date="2021-02" db="EMBL/GenBank/DDBJ databases">
        <title>Characterization of Marinitoga sp. nov. str. BP5-C20A.</title>
        <authorList>
            <person name="Erauso G."/>
            <person name="Postec A."/>
        </authorList>
    </citation>
    <scope>NUCLEOTIDE SEQUENCE [LARGE SCALE GENOMIC DNA]</scope>
    <source>
        <strain evidence="1 2">BP5-C20A</strain>
    </source>
</reference>